<feature type="region of interest" description="Disordered" evidence="10">
    <location>
        <begin position="353"/>
        <end position="378"/>
    </location>
</feature>
<name>A0A542SRB7_9MICO</name>
<dbReference type="GO" id="GO:0007154">
    <property type="term" value="P:cell communication"/>
    <property type="evidence" value="ECO:0007669"/>
    <property type="project" value="InterPro"/>
</dbReference>
<dbReference type="InterPro" id="IPR003644">
    <property type="entry name" value="Calx_beta"/>
</dbReference>
<proteinExistence type="inferred from homology"/>
<dbReference type="Gene3D" id="3.20.20.300">
    <property type="entry name" value="Glycoside hydrolase, family 3, N-terminal domain"/>
    <property type="match status" value="1"/>
</dbReference>
<evidence type="ECO:0000256" key="6">
    <source>
        <dbReference type="ARBA" id="ARBA00022801"/>
    </source>
</evidence>
<dbReference type="Gene3D" id="3.40.50.1700">
    <property type="entry name" value="Glycoside hydrolase family 3 C-terminal domain"/>
    <property type="match status" value="1"/>
</dbReference>
<dbReference type="InterPro" id="IPR002772">
    <property type="entry name" value="Glyco_hydro_3_C"/>
</dbReference>
<keyword evidence="6 9" id="KW-0378">Hydrolase</keyword>
<feature type="signal peptide" evidence="11">
    <location>
        <begin position="1"/>
        <end position="42"/>
    </location>
</feature>
<evidence type="ECO:0000256" key="9">
    <source>
        <dbReference type="RuleBase" id="RU361161"/>
    </source>
</evidence>
<dbReference type="RefSeq" id="WP_142112911.1">
    <property type="nucleotide sequence ID" value="NZ_BAAATB010000006.1"/>
</dbReference>
<evidence type="ECO:0000256" key="5">
    <source>
        <dbReference type="ARBA" id="ARBA00022737"/>
    </source>
</evidence>
<evidence type="ECO:0000256" key="10">
    <source>
        <dbReference type="SAM" id="MobiDB-lite"/>
    </source>
</evidence>
<dbReference type="SUPFAM" id="SSF52279">
    <property type="entry name" value="Beta-D-glucan exohydrolase, C-terminal domain"/>
    <property type="match status" value="1"/>
</dbReference>
<dbReference type="GO" id="GO:0016020">
    <property type="term" value="C:membrane"/>
    <property type="evidence" value="ECO:0007669"/>
    <property type="project" value="InterPro"/>
</dbReference>
<dbReference type="PROSITE" id="PS50022">
    <property type="entry name" value="FA58C_3"/>
    <property type="match status" value="2"/>
</dbReference>
<dbReference type="GO" id="GO:0030245">
    <property type="term" value="P:cellulose catabolic process"/>
    <property type="evidence" value="ECO:0007669"/>
    <property type="project" value="InterPro"/>
</dbReference>
<dbReference type="EMBL" id="VFNV01000001">
    <property type="protein sequence ID" value="TQK77145.1"/>
    <property type="molecule type" value="Genomic_DNA"/>
</dbReference>
<dbReference type="Gene3D" id="2.60.120.430">
    <property type="entry name" value="Galactose-binding lectin"/>
    <property type="match status" value="2"/>
</dbReference>
<dbReference type="Gene3D" id="2.60.40.2700">
    <property type="match status" value="1"/>
</dbReference>
<dbReference type="PANTHER" id="PTHR30620:SF16">
    <property type="entry name" value="LYSOSOMAL BETA GLUCOSIDASE"/>
    <property type="match status" value="1"/>
</dbReference>
<evidence type="ECO:0000256" key="8">
    <source>
        <dbReference type="ARBA" id="ARBA00023295"/>
    </source>
</evidence>
<dbReference type="Gene3D" id="2.60.120.260">
    <property type="entry name" value="Galactose-binding domain-like"/>
    <property type="match status" value="3"/>
</dbReference>
<evidence type="ECO:0000259" key="12">
    <source>
        <dbReference type="PROSITE" id="PS50022"/>
    </source>
</evidence>
<keyword evidence="4 11" id="KW-0732">Signal</keyword>
<feature type="domain" description="F5/8 type C" evidence="12">
    <location>
        <begin position="180"/>
        <end position="330"/>
    </location>
</feature>
<evidence type="ECO:0000256" key="3">
    <source>
        <dbReference type="ARBA" id="ARBA00012744"/>
    </source>
</evidence>
<keyword evidence="8 9" id="KW-0326">Glycosidase</keyword>
<comment type="similarity">
    <text evidence="2 9">Belongs to the glycosyl hydrolase 3 family.</text>
</comment>
<evidence type="ECO:0000313" key="13">
    <source>
        <dbReference type="EMBL" id="TQK77145.1"/>
    </source>
</evidence>
<dbReference type="GO" id="GO:0008810">
    <property type="term" value="F:cellulase activity"/>
    <property type="evidence" value="ECO:0007669"/>
    <property type="project" value="InterPro"/>
</dbReference>
<dbReference type="InterPro" id="IPR051915">
    <property type="entry name" value="Cellulose_Degrad_GH3"/>
</dbReference>
<dbReference type="Proteomes" id="UP000316181">
    <property type="component" value="Unassembled WGS sequence"/>
</dbReference>
<dbReference type="EC" id="3.2.1.21" evidence="3"/>
<evidence type="ECO:0000256" key="1">
    <source>
        <dbReference type="ARBA" id="ARBA00000448"/>
    </source>
</evidence>
<dbReference type="OrthoDB" id="3187562at2"/>
<gene>
    <name evidence="13" type="ORF">FB389_1860</name>
</gene>
<dbReference type="InterPro" id="IPR017853">
    <property type="entry name" value="GH"/>
</dbReference>
<dbReference type="InterPro" id="IPR001764">
    <property type="entry name" value="Glyco_hydro_3_N"/>
</dbReference>
<dbReference type="SUPFAM" id="SSF49785">
    <property type="entry name" value="Galactose-binding domain-like"/>
    <property type="match status" value="5"/>
</dbReference>
<dbReference type="GO" id="GO:0008422">
    <property type="term" value="F:beta-glucosidase activity"/>
    <property type="evidence" value="ECO:0007669"/>
    <property type="project" value="UniProtKB-EC"/>
</dbReference>
<dbReference type="Pfam" id="PF03425">
    <property type="entry name" value="CBM_11"/>
    <property type="match status" value="2"/>
</dbReference>
<dbReference type="InterPro" id="IPR008979">
    <property type="entry name" value="Galactose-bd-like_sf"/>
</dbReference>
<organism evidence="13 14">
    <name type="scientific">Rarobacter incanus</name>
    <dbReference type="NCBI Taxonomy" id="153494"/>
    <lineage>
        <taxon>Bacteria</taxon>
        <taxon>Bacillati</taxon>
        <taxon>Actinomycetota</taxon>
        <taxon>Actinomycetes</taxon>
        <taxon>Micrococcales</taxon>
        <taxon>Rarobacteraceae</taxon>
        <taxon>Rarobacter</taxon>
    </lineage>
</organism>
<dbReference type="SUPFAM" id="SSF51445">
    <property type="entry name" value="(Trans)glycosidases"/>
    <property type="match status" value="1"/>
</dbReference>
<comment type="catalytic activity">
    <reaction evidence="1">
        <text>Hydrolysis of terminal, non-reducing beta-D-glucosyl residues with release of beta-D-glucose.</text>
        <dbReference type="EC" id="3.2.1.21"/>
    </reaction>
</comment>
<dbReference type="PRINTS" id="PR00133">
    <property type="entry name" value="GLHYDRLASE3"/>
</dbReference>
<evidence type="ECO:0000256" key="7">
    <source>
        <dbReference type="ARBA" id="ARBA00022837"/>
    </source>
</evidence>
<accession>A0A542SRB7</accession>
<dbReference type="PROSITE" id="PS00775">
    <property type="entry name" value="GLYCOSYL_HYDROL_F3"/>
    <property type="match status" value="1"/>
</dbReference>
<dbReference type="SUPFAM" id="SSF141072">
    <property type="entry name" value="CalX-like"/>
    <property type="match status" value="2"/>
</dbReference>
<dbReference type="Pfam" id="PF00754">
    <property type="entry name" value="F5_F8_type_C"/>
    <property type="match status" value="3"/>
</dbReference>
<dbReference type="Pfam" id="PF00933">
    <property type="entry name" value="Glyco_hydro_3"/>
    <property type="match status" value="1"/>
</dbReference>
<sequence length="2181" mass="228761">MRSPSSGAPRRGPRVSKSWRKAAAALAIAALGLAGLASPAQAAPANLSLGATATATKAEAGSPAFHGIDGDSGTLWKTGGIDPNTEVKYTVDLKGVAALEDFVIEWGWSNANTYDVVTSVDGDTWSEPLTFSIDASGPVDKSGTFAEGTKARYVQIDMKKANQDYGYEFKEFQINGTLDPQDALTNFARGASISATVDANTDEGSELANAIDGDLATQFKTVNNPTVENPDYPVEITLEFTKPATLDSYRVLFGWGYARSYSVATSLDGTNWSDPIEVSEANDQADPLASAGTLASSIPAKYFKVSLDSIRGYDDKYWNYEIKEIEVWGTEYVAPQIVQEPVDLARFGTAVASKTESGNGEERAIDGDPSTRWSTGELSNNTEQNATETYTLDLGTVASLDSSKINWEYSYALDYTLTVADTEEALATAEPVVTVTDSDGDVDENAFPAGTSGRWVKITMTKQRENWWDPTQPHFYGYSFYSFEVWGIPSDPIAVLSSPALADDAGSTIPLSILLNKKLATPTTLKLTTQDGTALAGTDYTAIDKTVTVPANTLRVDIDVKTMAGGNGGTFTIKLAAIGTDIAIGGSDETTVTLIKAPIELAPAGDWTTLYDFENGEQNVYSWGDSGDGKDGNTPAIDVVAGDRTPSSTKVLELTKTNGNSWGGVSNDFASARNWKEYDAFRFWFKGTDSGKTLTYQLKSGEKTNATTFETDFVDDSTDWKAVEIAFKDLRNKNNSADRFDAKKVQGFSFGLGGFSGTVLIDDLELRERAGDIETFDGDVTLTTETEPVGIYGWANPDAAVPDFDIVTDDRAGAATGDNKVLAGTYQVETGGWGGVTENFADAQDWSSYQGIRFWWYASQESNPASPTAGADIKFEIRTGGGSGADAALYQTTFKDNWGSSTSRWKLVEIPFSSLQRRADYQPTNAPTDAKPILSRGWGWSLTFPAGTGATGWKVDSIQAYGAASSADDITVSVDPGIALVDNGDKAKVSIKATSVDGLPLASSVDVAFATADGSAKAGTDYTETSGTVTFAEGAESGSTSTIEVATIAVAGEAEARSFAIDLTPSIGESAGAGKVVINAHGLAYLDSSKSDAERTADLLTHMSLEDKVGQMAQAERLALQSDSISRLRLGSVLSGGGSVPEGNTADAWVDMVNGYQRQALSTSLQIPLIYGVDAVHGHSNVVGATILPHNIGLGSTRNPQLIEAGMRVTAKEVRATGVPWTFAPTLAVTRDERWGRSYESFGEDPSIVKIYAKQAVQGLQGTDPTDLSGSDKVLATAKHWAGDGGTEYGTGTDGYKLDQGITKSSTLEAFLNLHASVYDPAISAGVGSIMPSYSAVQIGDGDPVRMHLNKELNTDVLKVQKGFKGFLISDWEGVDKAAKVTKVTYTEDGEQKTRSMTYDEAAVASVNSGMDMVMAPYNYETFINAIKAGVQSGAIETSRIDDAVSRILEQKFALGLFEEPFATKGNVDEVGSEANRAVAREAAAESQVLLKNDGAALPLSAGQTVYVAGSTADNLGRQMGGWTISWQGGTGQTTDGTTIGQALKAVGGDNVTIASTNAVPDKSYDVGVVVVGEKPYAEGVGDVGNSQGGTSLELSAFDKTAIANVAQKVDKVVVLVVSGRPQIIDESLLGSIDALVASWLPGSEGDGVADVIYGKKPFTGSLSVTWPASADQVPINVGDEDYSPLYPFGWGLHTDSAKDRLASVADAVRPGVKAVIEGLLANDALWDANGNLANAATGLVEIQKLAAMLTGADDVAAASKVASIARDVAAATYTVNDAEKFAGAEVGVISGKPADSVVEMASLAGFDLDPNDSVASADASLSDLTVNGTSVENFAASKLEYTVELPFGSSLPTVAATAATAGASALVTQPTAIPGDATVVVIAADGVTTSTYTVHFTVTPPSNDASLSDLTVNGKSVEGFAASTFGYSVELPAGSSVPVVEAVASNAAAVVTVTDATAVPGSTSVVVRAQDGVTTSTYTVHFTVQKPDTNNPGAEAKSFSEYGPASVSGTVRYGRTVTAKLGTARPSAEKLTYQWFRNGKVIAGATQNTYKVGKKDVGAKLRVAITLHKTGYIDGVVTSKAVKAKKAKTTTKHKVLKASAKKVTVRVTVRASGIKAPSGKVKVKVGSKTKTIKLTKANKGKIRVTIKRPGSGKLTVRSSFKGTKYLASSSAKKAKTVRVG</sequence>
<dbReference type="InterPro" id="IPR038081">
    <property type="entry name" value="CalX-like_sf"/>
</dbReference>
<keyword evidence="5" id="KW-0677">Repeat</keyword>
<dbReference type="PANTHER" id="PTHR30620">
    <property type="entry name" value="PERIPLASMIC BETA-GLUCOSIDASE-RELATED"/>
    <property type="match status" value="1"/>
</dbReference>
<dbReference type="InterPro" id="IPR005087">
    <property type="entry name" value="CBM11"/>
</dbReference>
<feature type="chain" id="PRO_5022082573" description="beta-glucosidase" evidence="11">
    <location>
        <begin position="43"/>
        <end position="2181"/>
    </location>
</feature>
<dbReference type="Gene3D" id="2.60.40.2030">
    <property type="match status" value="2"/>
</dbReference>
<comment type="caution">
    <text evidence="13">The sequence shown here is derived from an EMBL/GenBank/DDBJ whole genome shotgun (WGS) entry which is preliminary data.</text>
</comment>
<dbReference type="InterPro" id="IPR036881">
    <property type="entry name" value="Glyco_hydro_3_C_sf"/>
</dbReference>
<evidence type="ECO:0000256" key="4">
    <source>
        <dbReference type="ARBA" id="ARBA00022729"/>
    </source>
</evidence>
<dbReference type="InterPro" id="IPR036962">
    <property type="entry name" value="Glyco_hydro_3_N_sf"/>
</dbReference>
<evidence type="ECO:0000256" key="11">
    <source>
        <dbReference type="SAM" id="SignalP"/>
    </source>
</evidence>
<dbReference type="Pfam" id="PF01915">
    <property type="entry name" value="Glyco_hydro_3_C"/>
    <property type="match status" value="1"/>
</dbReference>
<dbReference type="InterPro" id="IPR019800">
    <property type="entry name" value="Glyco_hydro_3_AS"/>
</dbReference>
<keyword evidence="14" id="KW-1185">Reference proteome</keyword>
<keyword evidence="7" id="KW-0106">Calcium</keyword>
<evidence type="ECO:0000256" key="2">
    <source>
        <dbReference type="ARBA" id="ARBA00005336"/>
    </source>
</evidence>
<dbReference type="InterPro" id="IPR000421">
    <property type="entry name" value="FA58C"/>
</dbReference>
<reference evidence="13 14" key="1">
    <citation type="submission" date="2019-06" db="EMBL/GenBank/DDBJ databases">
        <title>Sequencing the genomes of 1000 actinobacteria strains.</title>
        <authorList>
            <person name="Klenk H.-P."/>
        </authorList>
    </citation>
    <scope>NUCLEOTIDE SEQUENCE [LARGE SCALE GENOMIC DNA]</scope>
    <source>
        <strain evidence="13 14">DSM 10596</strain>
    </source>
</reference>
<evidence type="ECO:0000313" key="14">
    <source>
        <dbReference type="Proteomes" id="UP000316181"/>
    </source>
</evidence>
<dbReference type="Pfam" id="PF03160">
    <property type="entry name" value="Calx-beta"/>
    <property type="match status" value="2"/>
</dbReference>
<protein>
    <recommendedName>
        <fullName evidence="3">beta-glucosidase</fullName>
        <ecNumber evidence="3">3.2.1.21</ecNumber>
    </recommendedName>
</protein>
<feature type="domain" description="F5/8 type C" evidence="12">
    <location>
        <begin position="25"/>
        <end position="177"/>
    </location>
</feature>